<name>A0ABW9Q1W1_9FLAO</name>
<protein>
    <submittedName>
        <fullName evidence="1">Uncharacterized protein</fullName>
    </submittedName>
</protein>
<comment type="caution">
    <text evidence="1">The sequence shown here is derived from an EMBL/GenBank/DDBJ whole genome shotgun (WGS) entry which is preliminary data.</text>
</comment>
<proteinExistence type="predicted"/>
<keyword evidence="2" id="KW-1185">Reference proteome</keyword>
<reference evidence="1 2" key="1">
    <citation type="submission" date="2019-11" db="EMBL/GenBank/DDBJ databases">
        <title>Flavobacterium resistens genome.</title>
        <authorList>
            <person name="Wilson V.M."/>
            <person name="Newman J.D."/>
        </authorList>
    </citation>
    <scope>NUCLEOTIDE SEQUENCE [LARGE SCALE GENOMIC DNA]</scope>
    <source>
        <strain evidence="1 2">DSM 19382</strain>
    </source>
</reference>
<evidence type="ECO:0000313" key="2">
    <source>
        <dbReference type="Proteomes" id="UP000468990"/>
    </source>
</evidence>
<gene>
    <name evidence="1" type="ORF">GJU42_03415</name>
</gene>
<dbReference type="Proteomes" id="UP000468990">
    <property type="component" value="Unassembled WGS sequence"/>
</dbReference>
<evidence type="ECO:0000313" key="1">
    <source>
        <dbReference type="EMBL" id="MRX67008.1"/>
    </source>
</evidence>
<organism evidence="1 2">
    <name type="scientific">Flavobacterium resistens</name>
    <dbReference type="NCBI Taxonomy" id="443612"/>
    <lineage>
        <taxon>Bacteria</taxon>
        <taxon>Pseudomonadati</taxon>
        <taxon>Bacteroidota</taxon>
        <taxon>Flavobacteriia</taxon>
        <taxon>Flavobacteriales</taxon>
        <taxon>Flavobacteriaceae</taxon>
        <taxon>Flavobacterium</taxon>
    </lineage>
</organism>
<sequence>MLDMLFTFSKALIHVATAIDEAYQEGQENELENIELTSDQILETMNIDDITSCYKTTSIEGFNIKNTEHVLKQNYTGKVFDIQHVIVRRNCAYVKVIHSIPFNGGNKCYGACFSINFMEPNNGVSIYGYPTKNSDEKVAFKSISIELLAALSK</sequence>
<dbReference type="EMBL" id="WKKG01000001">
    <property type="protein sequence ID" value="MRX67008.1"/>
    <property type="molecule type" value="Genomic_DNA"/>
</dbReference>
<dbReference type="RefSeq" id="WP_142450571.1">
    <property type="nucleotide sequence ID" value="NZ_FXTA01000002.1"/>
</dbReference>
<accession>A0ABW9Q1W1</accession>